<dbReference type="EMBL" id="WJEC01007885">
    <property type="protein sequence ID" value="KAF7465869.1"/>
    <property type="molecule type" value="Genomic_DNA"/>
</dbReference>
<sequence>MERLMTFGTGQMAERLRAFPPSDLHFATFRPAKATKALLMNSCREVGKAAGAC</sequence>
<evidence type="ECO:0000313" key="2">
    <source>
        <dbReference type="Proteomes" id="UP000662637"/>
    </source>
</evidence>
<accession>A0A834UPK2</accession>
<gene>
    <name evidence="1" type="ORF">GHT09_003606</name>
</gene>
<dbReference type="Proteomes" id="UP000662637">
    <property type="component" value="Unassembled WGS sequence"/>
</dbReference>
<organism evidence="1 2">
    <name type="scientific">Marmota monax</name>
    <name type="common">Woodchuck</name>
    <dbReference type="NCBI Taxonomy" id="9995"/>
    <lineage>
        <taxon>Eukaryota</taxon>
        <taxon>Metazoa</taxon>
        <taxon>Chordata</taxon>
        <taxon>Craniata</taxon>
        <taxon>Vertebrata</taxon>
        <taxon>Euteleostomi</taxon>
        <taxon>Mammalia</taxon>
        <taxon>Eutheria</taxon>
        <taxon>Euarchontoglires</taxon>
        <taxon>Glires</taxon>
        <taxon>Rodentia</taxon>
        <taxon>Sciuromorpha</taxon>
        <taxon>Sciuridae</taxon>
        <taxon>Xerinae</taxon>
        <taxon>Marmotini</taxon>
        <taxon>Marmota</taxon>
    </lineage>
</organism>
<reference evidence="1" key="1">
    <citation type="submission" date="2020-08" db="EMBL/GenBank/DDBJ databases">
        <authorList>
            <person name="Shumante A."/>
            <person name="Zimin A.V."/>
            <person name="Puiu D."/>
            <person name="Salzberg S.L."/>
        </authorList>
    </citation>
    <scope>NUCLEOTIDE SEQUENCE</scope>
    <source>
        <strain evidence="1">WC2-LM</strain>
        <tissue evidence="1">Liver</tissue>
    </source>
</reference>
<dbReference type="AlphaFoldDB" id="A0A834UPK2"/>
<evidence type="ECO:0000313" key="1">
    <source>
        <dbReference type="EMBL" id="KAF7465869.1"/>
    </source>
</evidence>
<proteinExistence type="predicted"/>
<name>A0A834UPK2_MARMO</name>
<comment type="caution">
    <text evidence="1">The sequence shown here is derived from an EMBL/GenBank/DDBJ whole genome shotgun (WGS) entry which is preliminary data.</text>
</comment>
<protein>
    <submittedName>
        <fullName evidence="1">Uncharacterized protein</fullName>
    </submittedName>
</protein>